<dbReference type="AlphaFoldDB" id="A0A1M3T0J4"/>
<keyword evidence="1" id="KW-0479">Metal-binding</keyword>
<reference evidence="8" key="1">
    <citation type="journal article" date="2017" name="Genome Biol.">
        <title>Comparative genomics reveals high biological diversity and specific adaptations in the industrially and medically important fungal genus Aspergillus.</title>
        <authorList>
            <person name="de Vries R.P."/>
            <person name="Riley R."/>
            <person name="Wiebenga A."/>
            <person name="Aguilar-Osorio G."/>
            <person name="Amillis S."/>
            <person name="Uchima C.A."/>
            <person name="Anderluh G."/>
            <person name="Asadollahi M."/>
            <person name="Askin M."/>
            <person name="Barry K."/>
            <person name="Battaglia E."/>
            <person name="Bayram O."/>
            <person name="Benocci T."/>
            <person name="Braus-Stromeyer S.A."/>
            <person name="Caldana C."/>
            <person name="Canovas D."/>
            <person name="Cerqueira G.C."/>
            <person name="Chen F."/>
            <person name="Chen W."/>
            <person name="Choi C."/>
            <person name="Clum A."/>
            <person name="Dos Santos R.A."/>
            <person name="Damasio A.R."/>
            <person name="Diallinas G."/>
            <person name="Emri T."/>
            <person name="Fekete E."/>
            <person name="Flipphi M."/>
            <person name="Freyberg S."/>
            <person name="Gallo A."/>
            <person name="Gournas C."/>
            <person name="Habgood R."/>
            <person name="Hainaut M."/>
            <person name="Harispe M.L."/>
            <person name="Henrissat B."/>
            <person name="Hilden K.S."/>
            <person name="Hope R."/>
            <person name="Hossain A."/>
            <person name="Karabika E."/>
            <person name="Karaffa L."/>
            <person name="Karanyi Z."/>
            <person name="Krasevec N."/>
            <person name="Kuo A."/>
            <person name="Kusch H."/>
            <person name="LaButti K."/>
            <person name="Lagendijk E.L."/>
            <person name="Lapidus A."/>
            <person name="Levasseur A."/>
            <person name="Lindquist E."/>
            <person name="Lipzen A."/>
            <person name="Logrieco A.F."/>
            <person name="MacCabe A."/>
            <person name="Maekelae M.R."/>
            <person name="Malavazi I."/>
            <person name="Melin P."/>
            <person name="Meyer V."/>
            <person name="Mielnichuk N."/>
            <person name="Miskei M."/>
            <person name="Molnar A.P."/>
            <person name="Mule G."/>
            <person name="Ngan C.Y."/>
            <person name="Orejas M."/>
            <person name="Orosz E."/>
            <person name="Ouedraogo J.P."/>
            <person name="Overkamp K.M."/>
            <person name="Park H.-S."/>
            <person name="Perrone G."/>
            <person name="Piumi F."/>
            <person name="Punt P.J."/>
            <person name="Ram A.F."/>
            <person name="Ramon A."/>
            <person name="Rauscher S."/>
            <person name="Record E."/>
            <person name="Riano-Pachon D.M."/>
            <person name="Robert V."/>
            <person name="Roehrig J."/>
            <person name="Ruller R."/>
            <person name="Salamov A."/>
            <person name="Salih N.S."/>
            <person name="Samson R.A."/>
            <person name="Sandor E."/>
            <person name="Sanguinetti M."/>
            <person name="Schuetze T."/>
            <person name="Sepcic K."/>
            <person name="Shelest E."/>
            <person name="Sherlock G."/>
            <person name="Sophianopoulou V."/>
            <person name="Squina F.M."/>
            <person name="Sun H."/>
            <person name="Susca A."/>
            <person name="Todd R.B."/>
            <person name="Tsang A."/>
            <person name="Unkles S.E."/>
            <person name="van de Wiele N."/>
            <person name="van Rossen-Uffink D."/>
            <person name="Oliveira J.V."/>
            <person name="Vesth T.C."/>
            <person name="Visser J."/>
            <person name="Yu J.-H."/>
            <person name="Zhou M."/>
            <person name="Andersen M.R."/>
            <person name="Archer D.B."/>
            <person name="Baker S.E."/>
            <person name="Benoit I."/>
            <person name="Brakhage A.A."/>
            <person name="Braus G.H."/>
            <person name="Fischer R."/>
            <person name="Frisvad J.C."/>
            <person name="Goldman G.H."/>
            <person name="Houbraken J."/>
            <person name="Oakley B."/>
            <person name="Pocsi I."/>
            <person name="Scazzocchio C."/>
            <person name="Seiboth B."/>
            <person name="vanKuyk P.A."/>
            <person name="Wortman J."/>
            <person name="Dyer P.S."/>
            <person name="Grigoriev I.V."/>
        </authorList>
    </citation>
    <scope>NUCLEOTIDE SEQUENCE [LARGE SCALE GENOMIC DNA]</scope>
    <source>
        <strain evidence="8">CBS 106.47</strain>
    </source>
</reference>
<keyword evidence="2" id="KW-0862">Zinc</keyword>
<evidence type="ECO:0000256" key="1">
    <source>
        <dbReference type="ARBA" id="ARBA00022723"/>
    </source>
</evidence>
<dbReference type="CDD" id="cd12148">
    <property type="entry name" value="fungal_TF_MHR"/>
    <property type="match status" value="1"/>
</dbReference>
<dbReference type="VEuPathDB" id="FungiDB:ASPFODRAFT_85938"/>
<dbReference type="InterPro" id="IPR051430">
    <property type="entry name" value="Fungal_TF_Env_Response"/>
</dbReference>
<keyword evidence="5" id="KW-0804">Transcription</keyword>
<accession>A0A1M3T0J4</accession>
<dbReference type="GO" id="GO:0000978">
    <property type="term" value="F:RNA polymerase II cis-regulatory region sequence-specific DNA binding"/>
    <property type="evidence" value="ECO:0007669"/>
    <property type="project" value="TreeGrafter"/>
</dbReference>
<evidence type="ECO:0000256" key="3">
    <source>
        <dbReference type="ARBA" id="ARBA00023015"/>
    </source>
</evidence>
<keyword evidence="3" id="KW-0805">Transcription regulation</keyword>
<dbReference type="GO" id="GO:0005634">
    <property type="term" value="C:nucleus"/>
    <property type="evidence" value="ECO:0007669"/>
    <property type="project" value="TreeGrafter"/>
</dbReference>
<protein>
    <recommendedName>
        <fullName evidence="9">Transcription factor domain-containing protein</fullName>
    </recommendedName>
</protein>
<proteinExistence type="predicted"/>
<evidence type="ECO:0000313" key="7">
    <source>
        <dbReference type="EMBL" id="OJZ80262.1"/>
    </source>
</evidence>
<sequence>MACAWHLADQDVLQMRNLDHLRLLVLSIIAQNRLGIERSRSWLATGVLIKWAMMAGRISVFDAEMRRRTWTTLVELGLQTALEKGMPPAVQAFSYRSVPTLNINDTDIESSAVKLPAGQPFDILTDYPLSVVLAQSPGLRLRACTLIYSSILNTDYESVLHLDRELWRYLFEALRWFTPRETYILDSFIKSKIGHGIMSIHTQIAAKALKESTSVHSARSLLEIASMILSIQKHLHELSGRLSFLNIGDCTMQAFYSFCHVLCIRSDKITLANCETCFLWTSRDVEMLFHTPAVLAFIKARLRLHQAMLHKSEVAERVVNFAQLQILLHANGHACLLLYGAFLRTIC</sequence>
<name>A0A1M3T0J4_ASPLC</name>
<evidence type="ECO:0000256" key="5">
    <source>
        <dbReference type="ARBA" id="ARBA00023163"/>
    </source>
</evidence>
<dbReference type="Proteomes" id="UP000184063">
    <property type="component" value="Unassembled WGS sequence"/>
</dbReference>
<evidence type="ECO:0008006" key="9">
    <source>
        <dbReference type="Google" id="ProtNLM"/>
    </source>
</evidence>
<dbReference type="PANTHER" id="PTHR31944">
    <property type="entry name" value="HEME-RESPONSIVE ZINC FINGER TRANSCRIPTION FACTOR HAP1"/>
    <property type="match status" value="1"/>
</dbReference>
<dbReference type="GO" id="GO:0046872">
    <property type="term" value="F:metal ion binding"/>
    <property type="evidence" value="ECO:0007669"/>
    <property type="project" value="UniProtKB-KW"/>
</dbReference>
<evidence type="ECO:0000256" key="4">
    <source>
        <dbReference type="ARBA" id="ARBA00023125"/>
    </source>
</evidence>
<keyword evidence="6" id="KW-0539">Nucleus</keyword>
<dbReference type="PANTHER" id="PTHR31944:SF130">
    <property type="entry name" value="ZN(II)2CYS6 TRANSCRIPTION FACTO (EUROFUNG)"/>
    <property type="match status" value="1"/>
</dbReference>
<keyword evidence="4" id="KW-0238">DNA-binding</keyword>
<dbReference type="GO" id="GO:0001228">
    <property type="term" value="F:DNA-binding transcription activator activity, RNA polymerase II-specific"/>
    <property type="evidence" value="ECO:0007669"/>
    <property type="project" value="TreeGrafter"/>
</dbReference>
<gene>
    <name evidence="7" type="ORF">ASPFODRAFT_85938</name>
</gene>
<evidence type="ECO:0000313" key="8">
    <source>
        <dbReference type="Proteomes" id="UP000184063"/>
    </source>
</evidence>
<evidence type="ECO:0000256" key="2">
    <source>
        <dbReference type="ARBA" id="ARBA00022833"/>
    </source>
</evidence>
<evidence type="ECO:0000256" key="6">
    <source>
        <dbReference type="ARBA" id="ARBA00023242"/>
    </source>
</evidence>
<organism evidence="7 8">
    <name type="scientific">Aspergillus luchuensis (strain CBS 106.47)</name>
    <dbReference type="NCBI Taxonomy" id="1137211"/>
    <lineage>
        <taxon>Eukaryota</taxon>
        <taxon>Fungi</taxon>
        <taxon>Dikarya</taxon>
        <taxon>Ascomycota</taxon>
        <taxon>Pezizomycotina</taxon>
        <taxon>Eurotiomycetes</taxon>
        <taxon>Eurotiomycetidae</taxon>
        <taxon>Eurotiales</taxon>
        <taxon>Aspergillaceae</taxon>
        <taxon>Aspergillus</taxon>
        <taxon>Aspergillus subgen. Circumdati</taxon>
    </lineage>
</organism>
<dbReference type="EMBL" id="KV878257">
    <property type="protein sequence ID" value="OJZ80262.1"/>
    <property type="molecule type" value="Genomic_DNA"/>
</dbReference>